<dbReference type="Pfam" id="PF01494">
    <property type="entry name" value="FAD_binding_3"/>
    <property type="match status" value="1"/>
</dbReference>
<evidence type="ECO:0000256" key="2">
    <source>
        <dbReference type="ARBA" id="ARBA00007801"/>
    </source>
</evidence>
<dbReference type="InterPro" id="IPR050641">
    <property type="entry name" value="RIFMO-like"/>
</dbReference>
<keyword evidence="3" id="KW-0285">Flavoprotein</keyword>
<keyword evidence="6" id="KW-0503">Monooxygenase</keyword>
<name>A0A975R069_9MICC</name>
<evidence type="ECO:0000256" key="1">
    <source>
        <dbReference type="ARBA" id="ARBA00001974"/>
    </source>
</evidence>
<keyword evidence="6" id="KW-0560">Oxidoreductase</keyword>
<dbReference type="InterPro" id="IPR036188">
    <property type="entry name" value="FAD/NAD-bd_sf"/>
</dbReference>
<dbReference type="GO" id="GO:0016709">
    <property type="term" value="F:oxidoreductase activity, acting on paired donors, with incorporation or reduction of molecular oxygen, NAD(P)H as one donor, and incorporation of one atom of oxygen"/>
    <property type="evidence" value="ECO:0007669"/>
    <property type="project" value="UniProtKB-ARBA"/>
</dbReference>
<organism evidence="6 7">
    <name type="scientific">Arthrobacter jiangjiafuii</name>
    <dbReference type="NCBI Taxonomy" id="2817475"/>
    <lineage>
        <taxon>Bacteria</taxon>
        <taxon>Bacillati</taxon>
        <taxon>Actinomycetota</taxon>
        <taxon>Actinomycetes</taxon>
        <taxon>Micrococcales</taxon>
        <taxon>Micrococcaceae</taxon>
        <taxon>Arthrobacter</taxon>
    </lineage>
</organism>
<accession>A0A975R069</accession>
<comment type="cofactor">
    <cofactor evidence="1">
        <name>FAD</name>
        <dbReference type="ChEBI" id="CHEBI:57692"/>
    </cofactor>
</comment>
<dbReference type="PANTHER" id="PTHR43004">
    <property type="entry name" value="TRK SYSTEM POTASSIUM UPTAKE PROTEIN"/>
    <property type="match status" value="1"/>
</dbReference>
<dbReference type="PANTHER" id="PTHR43004:SF19">
    <property type="entry name" value="BINDING MONOOXYGENASE, PUTATIVE (JCVI)-RELATED"/>
    <property type="match status" value="1"/>
</dbReference>
<dbReference type="SUPFAM" id="SSF52833">
    <property type="entry name" value="Thioredoxin-like"/>
    <property type="match status" value="1"/>
</dbReference>
<dbReference type="EMBL" id="CP076022">
    <property type="protein sequence ID" value="QWC10625.1"/>
    <property type="molecule type" value="Genomic_DNA"/>
</dbReference>
<dbReference type="InterPro" id="IPR036249">
    <property type="entry name" value="Thioredoxin-like_sf"/>
</dbReference>
<evidence type="ECO:0000313" key="7">
    <source>
        <dbReference type="Proteomes" id="UP000676885"/>
    </source>
</evidence>
<dbReference type="InterPro" id="IPR002938">
    <property type="entry name" value="FAD-bd"/>
</dbReference>
<feature type="domain" description="FAD-binding" evidence="5">
    <location>
        <begin position="13"/>
        <end position="355"/>
    </location>
</feature>
<evidence type="ECO:0000256" key="3">
    <source>
        <dbReference type="ARBA" id="ARBA00022630"/>
    </source>
</evidence>
<dbReference type="AlphaFoldDB" id="A0A975R069"/>
<dbReference type="PRINTS" id="PR00420">
    <property type="entry name" value="RNGMNOXGNASE"/>
</dbReference>
<dbReference type="Proteomes" id="UP000676885">
    <property type="component" value="Chromosome"/>
</dbReference>
<dbReference type="SUPFAM" id="SSF51905">
    <property type="entry name" value="FAD/NAD(P)-binding domain"/>
    <property type="match status" value="1"/>
</dbReference>
<proteinExistence type="inferred from homology"/>
<keyword evidence="7" id="KW-1185">Reference proteome</keyword>
<evidence type="ECO:0000259" key="5">
    <source>
        <dbReference type="Pfam" id="PF01494"/>
    </source>
</evidence>
<evidence type="ECO:0000313" key="6">
    <source>
        <dbReference type="EMBL" id="QWC10625.1"/>
    </source>
</evidence>
<dbReference type="KEGG" id="ajg:KKR91_03020"/>
<dbReference type="RefSeq" id="WP_210231683.1">
    <property type="nucleotide sequence ID" value="NZ_CP076022.1"/>
</dbReference>
<dbReference type="GO" id="GO:0071949">
    <property type="term" value="F:FAD binding"/>
    <property type="evidence" value="ECO:0007669"/>
    <property type="project" value="InterPro"/>
</dbReference>
<evidence type="ECO:0000256" key="4">
    <source>
        <dbReference type="ARBA" id="ARBA00022827"/>
    </source>
</evidence>
<dbReference type="Gene3D" id="3.30.70.2450">
    <property type="match status" value="1"/>
</dbReference>
<reference evidence="6 7" key="1">
    <citation type="submission" date="2021-05" db="EMBL/GenBank/DDBJ databases">
        <title>Novel species in genus Arthrobacter.</title>
        <authorList>
            <person name="Zhang G."/>
        </authorList>
    </citation>
    <scope>NUCLEOTIDE SEQUENCE [LARGE SCALE GENOMIC DNA]</scope>
    <source>
        <strain evidence="7">zg-ZUI227</strain>
    </source>
</reference>
<protein>
    <submittedName>
        <fullName evidence="6">FAD-dependent monooxygenase</fullName>
    </submittedName>
</protein>
<sequence length="569" mass="61318">MAAQQHSADSNYDVDVLIVGAGPTGLALAAQLASFGTSFRIIDRQLQRPAESRALALQPRTLEALRPFGISTELSGAGRPARALQLHLPEQTIPVDLSDTGIEDSEFPHLLFLSQARTEQALVSYLGGRGIRVERGVELQELERLDPEDPFAGVEAKVLRMDRGIDRVRARYVVGADGAHSTVRSKAGMDWRGSDYPGSYVLADLEADGVEPGVVHSYLNDDGFLLLFPLGSPAAWRMIGMKERGDQSAVTLESLQGIADRFTGGTVKLHDPQWTSSFKLSHQIAEYFQNGSVFLAGDAAHVHSPVAAQGMNTGIQDALNLGWKLALGARGLASEELVDSYDAERRPVGREVLAFTDRLFKLASSHSGLFKLPRTKLLPALAPKASGSKALRTRLFRAVSQLDIQYRKSGMVATGDSRLPAFLSAGPKAGDRLPDAVVREDGREIRLQELLATPGFQILLCGPGWPADTQLQLHNALGRLAPWLSVRRLNVGSRLAAPSTNEIQDVSGLAFDRLGLSVRRPELLLVRPDGYIGFRSEGTDLSGAIDYLTRLTTPAAAEVASDTGAAAQV</sequence>
<comment type="similarity">
    <text evidence="2">Belongs to the PheA/TfdB FAD monooxygenase family.</text>
</comment>
<dbReference type="Gene3D" id="3.50.50.60">
    <property type="entry name" value="FAD/NAD(P)-binding domain"/>
    <property type="match status" value="1"/>
</dbReference>
<keyword evidence="4" id="KW-0274">FAD</keyword>
<gene>
    <name evidence="6" type="ORF">KKR91_03020</name>
</gene>
<dbReference type="Gene3D" id="3.40.30.120">
    <property type="match status" value="1"/>
</dbReference>